<dbReference type="EMBL" id="CP133619">
    <property type="protein sequence ID" value="WMV42633.1"/>
    <property type="molecule type" value="Genomic_DNA"/>
</dbReference>
<evidence type="ECO:0000259" key="1">
    <source>
        <dbReference type="Pfam" id="PF13966"/>
    </source>
</evidence>
<name>A0AAF0ZM15_SOLVR</name>
<dbReference type="Proteomes" id="UP001234989">
    <property type="component" value="Chromosome 8"/>
</dbReference>
<organism evidence="2 3">
    <name type="scientific">Solanum verrucosum</name>
    <dbReference type="NCBI Taxonomy" id="315347"/>
    <lineage>
        <taxon>Eukaryota</taxon>
        <taxon>Viridiplantae</taxon>
        <taxon>Streptophyta</taxon>
        <taxon>Embryophyta</taxon>
        <taxon>Tracheophyta</taxon>
        <taxon>Spermatophyta</taxon>
        <taxon>Magnoliopsida</taxon>
        <taxon>eudicotyledons</taxon>
        <taxon>Gunneridae</taxon>
        <taxon>Pentapetalae</taxon>
        <taxon>asterids</taxon>
        <taxon>lamiids</taxon>
        <taxon>Solanales</taxon>
        <taxon>Solanaceae</taxon>
        <taxon>Solanoideae</taxon>
        <taxon>Solaneae</taxon>
        <taxon>Solanum</taxon>
    </lineage>
</organism>
<proteinExistence type="predicted"/>
<reference evidence="2" key="1">
    <citation type="submission" date="2023-08" db="EMBL/GenBank/DDBJ databases">
        <title>A de novo genome assembly of Solanum verrucosum Schlechtendal, a Mexican diploid species geographically isolated from the other diploid A-genome species in potato relatives.</title>
        <authorList>
            <person name="Hosaka K."/>
        </authorList>
    </citation>
    <scope>NUCLEOTIDE SEQUENCE</scope>
    <source>
        <tissue evidence="2">Young leaves</tissue>
    </source>
</reference>
<feature type="domain" description="Reverse transcriptase zinc-binding" evidence="1">
    <location>
        <begin position="122"/>
        <end position="161"/>
    </location>
</feature>
<gene>
    <name evidence="2" type="ORF">MTR67_036018</name>
</gene>
<evidence type="ECO:0000313" key="2">
    <source>
        <dbReference type="EMBL" id="WMV42633.1"/>
    </source>
</evidence>
<protein>
    <recommendedName>
        <fullName evidence="1">Reverse transcriptase zinc-binding domain-containing protein</fullName>
    </recommendedName>
</protein>
<dbReference type="InterPro" id="IPR026960">
    <property type="entry name" value="RVT-Znf"/>
</dbReference>
<keyword evidence="3" id="KW-1185">Reference proteome</keyword>
<dbReference type="Pfam" id="PF13966">
    <property type="entry name" value="zf-RVT"/>
    <property type="match status" value="1"/>
</dbReference>
<accession>A0AAF0ZM15</accession>
<dbReference type="AlphaFoldDB" id="A0AAF0ZM15"/>
<evidence type="ECO:0000313" key="3">
    <source>
        <dbReference type="Proteomes" id="UP001234989"/>
    </source>
</evidence>
<sequence>MRSCPVGVDPAKCFCCNSPELDTIEHIFNFGSFARKVWGSLLFPWLIDSVYSICSAGSSGNSTVAILYSAGNFGNSAAAICYNIVLEILNRVELFYRVGNSGKILSSSLRERYNYLPLSNLSNEKLSSFGVDPAECFCCNSPELDTIEHIFNFGSFARKVWGSFLFPGYPKGLYSS</sequence>